<dbReference type="InterPro" id="IPR044607">
    <property type="entry name" value="RKD-like"/>
</dbReference>
<keyword evidence="2" id="KW-0805">Transcription regulation</keyword>
<sequence length="344" mass="38985">MADQNPNIQHNQEIIDAISSAEQLLMFDENHDIDHTLFDNFVNDIVQEEPTDNAGGYFGTNFSGIHLGGNISNENRNPNFPQSSAFGNPIQIPTWPVPPSPRSCTCCQTLREFFHINGTQVLKLDVHGRLGLISHAVLEKYNSNNMSSQNHEYHMFDFCQESISSVKQFLVQYCNDRKREGYVMLQDPLSNFYNALCIGLEGDHNPEADVFLPQTSRGDMHMNQEDGVNQPQEERNGVRLSKSYVASQRERTGKMKLRDLAGYFHLPISAASKEMNICPSALKGICRKEGLLRWPHRKIKSIESKISKKKQSLNSNDANERARALTEIEELQRELANIYEGNVG</sequence>
<dbReference type="PANTHER" id="PTHR46373:SF5">
    <property type="entry name" value="RWP-RK DOMAIN PROTEIN"/>
    <property type="match status" value="1"/>
</dbReference>
<evidence type="ECO:0000256" key="7">
    <source>
        <dbReference type="SAM" id="Coils"/>
    </source>
</evidence>
<dbReference type="PANTHER" id="PTHR46373">
    <property type="entry name" value="PROTEIN RKD4"/>
    <property type="match status" value="1"/>
</dbReference>
<dbReference type="EMBL" id="JABTTQ020003148">
    <property type="protein sequence ID" value="KAK6119684.1"/>
    <property type="molecule type" value="Genomic_DNA"/>
</dbReference>
<comment type="caution">
    <text evidence="10">The sequence shown here is derived from an EMBL/GenBank/DDBJ whole genome shotgun (WGS) entry which is preliminary data.</text>
</comment>
<keyword evidence="6" id="KW-0539">Nucleus</keyword>
<keyword evidence="5" id="KW-0804">Transcription</keyword>
<feature type="coiled-coil region" evidence="7">
    <location>
        <begin position="314"/>
        <end position="341"/>
    </location>
</feature>
<name>A0ABR0UBF7_REHGL</name>
<evidence type="ECO:0000256" key="1">
    <source>
        <dbReference type="ARBA" id="ARBA00004049"/>
    </source>
</evidence>
<evidence type="ECO:0000256" key="3">
    <source>
        <dbReference type="ARBA" id="ARBA00023054"/>
    </source>
</evidence>
<keyword evidence="3 7" id="KW-0175">Coiled coil</keyword>
<feature type="domain" description="RWP-RK" evidence="9">
    <location>
        <begin position="242"/>
        <end position="322"/>
    </location>
</feature>
<evidence type="ECO:0000313" key="11">
    <source>
        <dbReference type="Proteomes" id="UP001318860"/>
    </source>
</evidence>
<feature type="region of interest" description="Disordered" evidence="8">
    <location>
        <begin position="221"/>
        <end position="241"/>
    </location>
</feature>
<gene>
    <name evidence="10" type="ORF">DH2020_046573</name>
</gene>
<comment type="function">
    <text evidence="1">Putative transcription factor.</text>
</comment>
<evidence type="ECO:0000256" key="6">
    <source>
        <dbReference type="ARBA" id="ARBA00023242"/>
    </source>
</evidence>
<evidence type="ECO:0000256" key="2">
    <source>
        <dbReference type="ARBA" id="ARBA00023015"/>
    </source>
</evidence>
<evidence type="ECO:0000256" key="5">
    <source>
        <dbReference type="ARBA" id="ARBA00023163"/>
    </source>
</evidence>
<evidence type="ECO:0000256" key="4">
    <source>
        <dbReference type="ARBA" id="ARBA00023125"/>
    </source>
</evidence>
<protein>
    <recommendedName>
        <fullName evidence="9">RWP-RK domain-containing protein</fullName>
    </recommendedName>
</protein>
<keyword evidence="11" id="KW-1185">Reference proteome</keyword>
<evidence type="ECO:0000313" key="10">
    <source>
        <dbReference type="EMBL" id="KAK6119684.1"/>
    </source>
</evidence>
<dbReference type="Proteomes" id="UP001318860">
    <property type="component" value="Unassembled WGS sequence"/>
</dbReference>
<reference evidence="10 11" key="1">
    <citation type="journal article" date="2021" name="Comput. Struct. Biotechnol. J.">
        <title>De novo genome assembly of the potent medicinal plant Rehmannia glutinosa using nanopore technology.</title>
        <authorList>
            <person name="Ma L."/>
            <person name="Dong C."/>
            <person name="Song C."/>
            <person name="Wang X."/>
            <person name="Zheng X."/>
            <person name="Niu Y."/>
            <person name="Chen S."/>
            <person name="Feng W."/>
        </authorList>
    </citation>
    <scope>NUCLEOTIDE SEQUENCE [LARGE SCALE GENOMIC DNA]</scope>
    <source>
        <strain evidence="10">DH-2019</strain>
    </source>
</reference>
<keyword evidence="4" id="KW-0238">DNA-binding</keyword>
<evidence type="ECO:0000256" key="8">
    <source>
        <dbReference type="SAM" id="MobiDB-lite"/>
    </source>
</evidence>
<dbReference type="InterPro" id="IPR003035">
    <property type="entry name" value="RWP-RK_dom"/>
</dbReference>
<evidence type="ECO:0000259" key="9">
    <source>
        <dbReference type="PROSITE" id="PS51519"/>
    </source>
</evidence>
<dbReference type="PROSITE" id="PS51519">
    <property type="entry name" value="RWP_RK"/>
    <property type="match status" value="1"/>
</dbReference>
<proteinExistence type="predicted"/>
<dbReference type="Pfam" id="PF02042">
    <property type="entry name" value="RWP-RK"/>
    <property type="match status" value="1"/>
</dbReference>
<organism evidence="10 11">
    <name type="scientific">Rehmannia glutinosa</name>
    <name type="common">Chinese foxglove</name>
    <dbReference type="NCBI Taxonomy" id="99300"/>
    <lineage>
        <taxon>Eukaryota</taxon>
        <taxon>Viridiplantae</taxon>
        <taxon>Streptophyta</taxon>
        <taxon>Embryophyta</taxon>
        <taxon>Tracheophyta</taxon>
        <taxon>Spermatophyta</taxon>
        <taxon>Magnoliopsida</taxon>
        <taxon>eudicotyledons</taxon>
        <taxon>Gunneridae</taxon>
        <taxon>Pentapetalae</taxon>
        <taxon>asterids</taxon>
        <taxon>lamiids</taxon>
        <taxon>Lamiales</taxon>
        <taxon>Orobanchaceae</taxon>
        <taxon>Rehmannieae</taxon>
        <taxon>Rehmannia</taxon>
    </lineage>
</organism>
<accession>A0ABR0UBF7</accession>